<keyword evidence="1" id="KW-1133">Transmembrane helix</keyword>
<reference evidence="3" key="1">
    <citation type="journal article" date="2015" name="Nat. Genet.">
        <title>The genome and transcriptome of the zoonotic hookworm Ancylostoma ceylanicum identify infection-specific gene families.</title>
        <authorList>
            <person name="Schwarz E.M."/>
            <person name="Hu Y."/>
            <person name="Antoshechkin I."/>
            <person name="Miller M.M."/>
            <person name="Sternberg P.W."/>
            <person name="Aroian R.V."/>
        </authorList>
    </citation>
    <scope>NUCLEOTIDE SEQUENCE</scope>
    <source>
        <strain evidence="3">HY135</strain>
    </source>
</reference>
<proteinExistence type="predicted"/>
<evidence type="ECO:0000313" key="3">
    <source>
        <dbReference type="Proteomes" id="UP000024635"/>
    </source>
</evidence>
<feature type="transmembrane region" description="Helical" evidence="1">
    <location>
        <begin position="97"/>
        <end position="118"/>
    </location>
</feature>
<organism evidence="2 3">
    <name type="scientific">Ancylostoma ceylanicum</name>
    <dbReference type="NCBI Taxonomy" id="53326"/>
    <lineage>
        <taxon>Eukaryota</taxon>
        <taxon>Metazoa</taxon>
        <taxon>Ecdysozoa</taxon>
        <taxon>Nematoda</taxon>
        <taxon>Chromadorea</taxon>
        <taxon>Rhabditida</taxon>
        <taxon>Rhabditina</taxon>
        <taxon>Rhabditomorpha</taxon>
        <taxon>Strongyloidea</taxon>
        <taxon>Ancylostomatidae</taxon>
        <taxon>Ancylostomatinae</taxon>
        <taxon>Ancylostoma</taxon>
    </lineage>
</organism>
<keyword evidence="1" id="KW-0472">Membrane</keyword>
<name>A0A016S856_9BILA</name>
<dbReference type="EMBL" id="JARK01001615">
    <property type="protein sequence ID" value="EYB86439.1"/>
    <property type="molecule type" value="Genomic_DNA"/>
</dbReference>
<gene>
    <name evidence="2" type="primary">Acey_s0279.g1209</name>
    <name evidence="2" type="ORF">Y032_0279g1209</name>
</gene>
<dbReference type="AlphaFoldDB" id="A0A016S856"/>
<dbReference type="Proteomes" id="UP000024635">
    <property type="component" value="Unassembled WGS sequence"/>
</dbReference>
<keyword evidence="3" id="KW-1185">Reference proteome</keyword>
<protein>
    <submittedName>
        <fullName evidence="2">Uncharacterized protein</fullName>
    </submittedName>
</protein>
<keyword evidence="1" id="KW-0812">Transmembrane</keyword>
<accession>A0A016S856</accession>
<evidence type="ECO:0000256" key="1">
    <source>
        <dbReference type="SAM" id="Phobius"/>
    </source>
</evidence>
<dbReference type="OrthoDB" id="294696at2759"/>
<evidence type="ECO:0000313" key="2">
    <source>
        <dbReference type="EMBL" id="EYB86439.1"/>
    </source>
</evidence>
<sequence>MNYSSFKHNSYLHVKRTDHCGERAKNGVFDIVGVFSVLWMSVDIGCHFGPNFELALRTASYLSGPCRLIHVIGCFLMALNRYTAVCLPIRHKSNQRIVTAVVVTTFMSASAVLIIRTACGMRNALKSNEDIGMWTHVKLLSMTAVDCILSVHASAYCVCAAYMERGAYPPFCTFLAKSYLESTLLYFTLNALSICVVSRSFRGEVRKIYKSWVPCKRLSKRQSSSLFTLQTKNIVCKF</sequence>
<comment type="caution">
    <text evidence="2">The sequence shown here is derived from an EMBL/GenBank/DDBJ whole genome shotgun (WGS) entry which is preliminary data.</text>
</comment>
<feature type="transmembrane region" description="Helical" evidence="1">
    <location>
        <begin position="183"/>
        <end position="201"/>
    </location>
</feature>